<accession>A0A165AJH3</accession>
<keyword evidence="5" id="KW-0863">Zinc-finger</keyword>
<feature type="domain" description="MATH" evidence="8">
    <location>
        <begin position="247"/>
        <end position="453"/>
    </location>
</feature>
<keyword evidence="5" id="KW-0479">Metal-binding</keyword>
<dbReference type="GO" id="GO:0016579">
    <property type="term" value="P:protein deubiquitination"/>
    <property type="evidence" value="ECO:0007669"/>
    <property type="project" value="InterPro"/>
</dbReference>
<feature type="compositionally biased region" description="Pro residues" evidence="6">
    <location>
        <begin position="153"/>
        <end position="164"/>
    </location>
</feature>
<comment type="subcellular location">
    <subcellularLocation>
        <location evidence="1">Cytoplasm</location>
    </subcellularLocation>
</comment>
<dbReference type="GO" id="GO:0004843">
    <property type="term" value="F:cysteine-type deubiquitinase activity"/>
    <property type="evidence" value="ECO:0007669"/>
    <property type="project" value="InterPro"/>
</dbReference>
<keyword evidence="4" id="KW-0833">Ubl conjugation pathway</keyword>
<evidence type="ECO:0000256" key="5">
    <source>
        <dbReference type="PROSITE-ProRule" id="PRU00175"/>
    </source>
</evidence>
<dbReference type="Gene3D" id="3.30.40.10">
    <property type="entry name" value="Zinc/RING finger domain, C3HC4 (zinc finger)"/>
    <property type="match status" value="1"/>
</dbReference>
<feature type="compositionally biased region" description="Polar residues" evidence="6">
    <location>
        <begin position="1002"/>
        <end position="1015"/>
    </location>
</feature>
<keyword evidence="5" id="KW-0862">Zinc</keyword>
<dbReference type="STRING" id="1328760.A0A165AJH3"/>
<feature type="region of interest" description="Disordered" evidence="6">
    <location>
        <begin position="1269"/>
        <end position="1313"/>
    </location>
</feature>
<protein>
    <recommendedName>
        <fullName evidence="12">RING-type domain-containing protein</fullName>
    </recommendedName>
</protein>
<evidence type="ECO:0000256" key="2">
    <source>
        <dbReference type="ARBA" id="ARBA00022490"/>
    </source>
</evidence>
<feature type="region of interest" description="Disordered" evidence="6">
    <location>
        <begin position="1"/>
        <end position="104"/>
    </location>
</feature>
<name>A0A165AJH3_XYLHT</name>
<feature type="region of interest" description="Disordered" evidence="6">
    <location>
        <begin position="303"/>
        <end position="370"/>
    </location>
</feature>
<keyword evidence="11" id="KW-1185">Reference proteome</keyword>
<feature type="compositionally biased region" description="Basic and acidic residues" evidence="6">
    <location>
        <begin position="345"/>
        <end position="359"/>
    </location>
</feature>
<feature type="region of interest" description="Disordered" evidence="6">
    <location>
        <begin position="1092"/>
        <end position="1122"/>
    </location>
</feature>
<feature type="region of interest" description="Disordered" evidence="6">
    <location>
        <begin position="150"/>
        <end position="193"/>
    </location>
</feature>
<dbReference type="Gene3D" id="2.60.210.10">
    <property type="entry name" value="Apoptosis, Tumor Necrosis Factor Receptor Associated Protein 2, Chain A"/>
    <property type="match status" value="1"/>
</dbReference>
<dbReference type="InParanoid" id="A0A165AJH3"/>
<dbReference type="OMA" id="FHPDLDD"/>
<dbReference type="Pfam" id="PF00443">
    <property type="entry name" value="UCH"/>
    <property type="match status" value="1"/>
</dbReference>
<evidence type="ECO:0000256" key="6">
    <source>
        <dbReference type="SAM" id="MobiDB-lite"/>
    </source>
</evidence>
<dbReference type="SUPFAM" id="SSF57850">
    <property type="entry name" value="RING/U-box"/>
    <property type="match status" value="1"/>
</dbReference>
<dbReference type="SUPFAM" id="SSF54001">
    <property type="entry name" value="Cysteine proteinases"/>
    <property type="match status" value="1"/>
</dbReference>
<dbReference type="InterPro" id="IPR002083">
    <property type="entry name" value="MATH/TRAF_dom"/>
</dbReference>
<reference evidence="10 11" key="1">
    <citation type="journal article" date="2016" name="Fungal Biol.">
        <title>The genome of Xylona heveae provides a window into fungal endophytism.</title>
        <authorList>
            <person name="Gazis R."/>
            <person name="Kuo A."/>
            <person name="Riley R."/>
            <person name="LaButti K."/>
            <person name="Lipzen A."/>
            <person name="Lin J."/>
            <person name="Amirebrahimi M."/>
            <person name="Hesse C.N."/>
            <person name="Spatafora J.W."/>
            <person name="Henrissat B."/>
            <person name="Hainaut M."/>
            <person name="Grigoriev I.V."/>
            <person name="Hibbett D.S."/>
        </authorList>
    </citation>
    <scope>NUCLEOTIDE SEQUENCE [LARGE SCALE GENOMIC DNA]</scope>
    <source>
        <strain evidence="10 11">TC161</strain>
    </source>
</reference>
<evidence type="ECO:0000259" key="8">
    <source>
        <dbReference type="PROSITE" id="PS50144"/>
    </source>
</evidence>
<dbReference type="Pfam" id="PF02493">
    <property type="entry name" value="MORN"/>
    <property type="match status" value="2"/>
</dbReference>
<feature type="compositionally biased region" description="Acidic residues" evidence="6">
    <location>
        <begin position="79"/>
        <end position="89"/>
    </location>
</feature>
<evidence type="ECO:0000256" key="1">
    <source>
        <dbReference type="ARBA" id="ARBA00004496"/>
    </source>
</evidence>
<dbReference type="GO" id="GO:0005737">
    <property type="term" value="C:cytoplasm"/>
    <property type="evidence" value="ECO:0007669"/>
    <property type="project" value="UniProtKB-SubCell"/>
</dbReference>
<dbReference type="Gene3D" id="3.90.70.10">
    <property type="entry name" value="Cysteine proteinases"/>
    <property type="match status" value="1"/>
</dbReference>
<dbReference type="PROSITE" id="PS50144">
    <property type="entry name" value="MATH"/>
    <property type="match status" value="1"/>
</dbReference>
<evidence type="ECO:0008006" key="12">
    <source>
        <dbReference type="Google" id="ProtNLM"/>
    </source>
</evidence>
<dbReference type="GeneID" id="28900467"/>
<feature type="domain" description="USP" evidence="9">
    <location>
        <begin position="482"/>
        <end position="788"/>
    </location>
</feature>
<dbReference type="SUPFAM" id="SSF82185">
    <property type="entry name" value="Histone H3 K4-specific methyltransferase SET7/9 N-terminal domain"/>
    <property type="match status" value="1"/>
</dbReference>
<dbReference type="RefSeq" id="XP_018186136.1">
    <property type="nucleotide sequence ID" value="XM_018335330.1"/>
</dbReference>
<feature type="compositionally biased region" description="Pro residues" evidence="6">
    <location>
        <begin position="1099"/>
        <end position="1122"/>
    </location>
</feature>
<dbReference type="Pfam" id="PF12436">
    <property type="entry name" value="USP7_ICP0_bdg"/>
    <property type="match status" value="1"/>
</dbReference>
<evidence type="ECO:0000313" key="11">
    <source>
        <dbReference type="Proteomes" id="UP000076632"/>
    </source>
</evidence>
<dbReference type="SUPFAM" id="SSF49599">
    <property type="entry name" value="TRAF domain-like"/>
    <property type="match status" value="1"/>
</dbReference>
<keyword evidence="2" id="KW-0963">Cytoplasm</keyword>
<dbReference type="GO" id="GO:0008270">
    <property type="term" value="F:zinc ion binding"/>
    <property type="evidence" value="ECO:0007669"/>
    <property type="project" value="UniProtKB-KW"/>
</dbReference>
<dbReference type="EMBL" id="KV407462">
    <property type="protein sequence ID" value="KZF20581.1"/>
    <property type="molecule type" value="Genomic_DNA"/>
</dbReference>
<gene>
    <name evidence="10" type="ORF">L228DRAFT_269884</name>
</gene>
<dbReference type="Pfam" id="PF13920">
    <property type="entry name" value="zf-C3HC4_3"/>
    <property type="match status" value="1"/>
</dbReference>
<evidence type="ECO:0000313" key="10">
    <source>
        <dbReference type="EMBL" id="KZF20581.1"/>
    </source>
</evidence>
<dbReference type="OrthoDB" id="294378at2759"/>
<dbReference type="SMART" id="SM00184">
    <property type="entry name" value="RING"/>
    <property type="match status" value="1"/>
</dbReference>
<feature type="compositionally biased region" description="Acidic residues" evidence="6">
    <location>
        <begin position="182"/>
        <end position="192"/>
    </location>
</feature>
<dbReference type="Proteomes" id="UP000076632">
    <property type="component" value="Unassembled WGS sequence"/>
</dbReference>
<evidence type="ECO:0000259" key="7">
    <source>
        <dbReference type="PROSITE" id="PS50089"/>
    </source>
</evidence>
<dbReference type="InterPro" id="IPR013083">
    <property type="entry name" value="Znf_RING/FYVE/PHD"/>
</dbReference>
<dbReference type="InterPro" id="IPR024729">
    <property type="entry name" value="USP7_ICP0-binding_dom"/>
</dbReference>
<dbReference type="PROSITE" id="PS50235">
    <property type="entry name" value="USP_3"/>
    <property type="match status" value="1"/>
</dbReference>
<dbReference type="InterPro" id="IPR028889">
    <property type="entry name" value="USP"/>
</dbReference>
<evidence type="ECO:0000256" key="4">
    <source>
        <dbReference type="ARBA" id="ARBA00022786"/>
    </source>
</evidence>
<dbReference type="PANTHER" id="PTHR23084">
    <property type="entry name" value="PHOSPHATIDYLINOSITOL-4-PHOSPHATE 5-KINASE RELATED"/>
    <property type="match status" value="1"/>
</dbReference>
<evidence type="ECO:0000259" key="9">
    <source>
        <dbReference type="PROSITE" id="PS50235"/>
    </source>
</evidence>
<sequence length="1443" mass="160438">MDLAVSSPIDPPPLLFQEPSSPLHSSQSPPPVAVTSSLSTTLRLPIPATIPSSPAVMESEPAGRHDPRMTLAHVASNDVDSEGDGDEAEAAANAAPTHIPERESNTFAMDTVPIEIQIPEPPPESIANETSIRQLSETAQGISIALISRSNPVVPPSPPMPPPLEAGRPPIAAPVPPPPIRDDEDSDSEDEETPHWAYYTEDLSTPDEEELRLIESLGPERSALDHEHWERMTFEALEDPEHIPGPIGRIEWTVTGVNGTPEKPNRKLVMRSPSVRIGGLDWNIKFFPRGNDTDYLSVYVEGSQPPIDEETGGQGASEGAADVESQPATDDTELSHIDLGFGELATKKTNDRSNEDRGSPPKASGETEVVAQGTKDPVIDLKFGQAAQIGCVIYNPNEPRVCHFSRGEHWFADGALDWGWTRFRGPHAGMHERRHGERQALLRNDTLCFTAYIRLVKDDTGSLWYHQYEDREWNNFRKTGTIGICATPSRGPEKRALVAALWSWLHLAPVQRVVLDAPVPYDLKDARRRPKPLLFHLRMLLRSMRQASSVTSGFAYTAALQQTLEFYGVDLMERYDVVECWDILRGIMERELQGTALEGRCSKLFDTVLSQPSEEQGGSRAQAQKFFGKGRAPSFRIPVEGVKSIQVALAQVLDKDETGKLESLPQYLQLELDRQKFDLETRRWKKLVNRIDLDDTLDLKPWIAPGTAEVETRYTLYGFIVHSGSLHSDMYSAVIRPGGSGPKWLMLDGQQNGERVIRLTNKAAMEKYFGKENDPFAPVSYVVMYVRNDLVDEFLRGPPMQEKEDGETCERYDTFNSFSSATWATRDMHVPADDSPVNLRLFRAELFHGRQGIGTVDCFDSQWDSGTSKHVHDVTLAGDLTIKHLREHIAEVMEDVDDPRQCILWAMHSHWHVPRPHSFFQRQEIYSGRIDDEVQLKTFREKYPMCSLWLHVLPRDQLDTDSLPAQVAKYRVHANTPSPRSIPDLVTAPPLPAEALVPQSDGIFNTESSPVSPRTGSEEAQALRQGAPVAETTAPVSDADPEQSVNTIETVPLEPIGDVSEASSEQISPRTLPTFENIVSPTFGRRRNGEFLARDERSPTPPLPPLHTYEPPPQPPTPPLPIPSSVGDCVYTFLKKFDTRSQTITGVGTFFCMRDDDVYEMILKEAKIPEESSITVWQEFAWGLSNALILGERFGEFESNAAIYLYQETMPENENQEIELRGDFINAKDYFNILCQDLHTPPWASDTLTSRAPGYAYFAQDEVYTGPLVNNRPHCPPSFSSNPSSSSSSSSSSSNSPSPTNTQSPSSSATGTLITSTGDIYTGPFLCGARHGPRGTITFQNGDTYTGSWERDEISGWGKYVYAATGNTYEGGFRHGKRHGKGTMVFQVADEEEDTCPICYEAEKNAVFYDCGHVCACLDCARLVENCPVCRRRVVAAIRFWKA</sequence>
<feature type="region of interest" description="Disordered" evidence="6">
    <location>
        <begin position="1000"/>
        <end position="1044"/>
    </location>
</feature>
<dbReference type="SMART" id="SM00698">
    <property type="entry name" value="MORN"/>
    <property type="match status" value="3"/>
</dbReference>
<dbReference type="InterPro" id="IPR008974">
    <property type="entry name" value="TRAF-like"/>
</dbReference>
<dbReference type="InterPro" id="IPR003409">
    <property type="entry name" value="MORN"/>
</dbReference>
<organism evidence="10 11">
    <name type="scientific">Xylona heveae (strain CBS 132557 / TC161)</name>
    <dbReference type="NCBI Taxonomy" id="1328760"/>
    <lineage>
        <taxon>Eukaryota</taxon>
        <taxon>Fungi</taxon>
        <taxon>Dikarya</taxon>
        <taxon>Ascomycota</taxon>
        <taxon>Pezizomycotina</taxon>
        <taxon>Xylonomycetes</taxon>
        <taxon>Xylonales</taxon>
        <taxon>Xylonaceae</taxon>
        <taxon>Xylona</taxon>
    </lineage>
</organism>
<dbReference type="PANTHER" id="PTHR23084:SF263">
    <property type="entry name" value="MORN REPEAT-CONTAINING PROTEIN 1"/>
    <property type="match status" value="1"/>
</dbReference>
<feature type="domain" description="RING-type" evidence="7">
    <location>
        <begin position="1396"/>
        <end position="1431"/>
    </location>
</feature>
<feature type="compositionally biased region" description="Low complexity" evidence="6">
    <location>
        <begin position="1277"/>
        <end position="1308"/>
    </location>
</feature>
<dbReference type="PROSITE" id="PS50089">
    <property type="entry name" value="ZF_RING_2"/>
    <property type="match status" value="1"/>
</dbReference>
<proteinExistence type="predicted"/>
<dbReference type="InterPro" id="IPR001394">
    <property type="entry name" value="Peptidase_C19_UCH"/>
</dbReference>
<evidence type="ECO:0000256" key="3">
    <source>
        <dbReference type="ARBA" id="ARBA00022737"/>
    </source>
</evidence>
<dbReference type="InterPro" id="IPR038765">
    <property type="entry name" value="Papain-like_cys_pep_sf"/>
</dbReference>
<keyword evidence="3" id="KW-0677">Repeat</keyword>
<dbReference type="InterPro" id="IPR001841">
    <property type="entry name" value="Znf_RING"/>
</dbReference>